<dbReference type="EMBL" id="JAAGNN010000009">
    <property type="protein sequence ID" value="KAF4084924.1"/>
    <property type="molecule type" value="Genomic_DNA"/>
</dbReference>
<evidence type="ECO:0000313" key="3">
    <source>
        <dbReference type="Proteomes" id="UP000593565"/>
    </source>
</evidence>
<protein>
    <submittedName>
        <fullName evidence="2">Uncharacterized protein</fullName>
    </submittedName>
</protein>
<organism evidence="2 3">
    <name type="scientific">Ameiurus melas</name>
    <name type="common">Black bullhead</name>
    <name type="synonym">Silurus melas</name>
    <dbReference type="NCBI Taxonomy" id="219545"/>
    <lineage>
        <taxon>Eukaryota</taxon>
        <taxon>Metazoa</taxon>
        <taxon>Chordata</taxon>
        <taxon>Craniata</taxon>
        <taxon>Vertebrata</taxon>
        <taxon>Euteleostomi</taxon>
        <taxon>Actinopterygii</taxon>
        <taxon>Neopterygii</taxon>
        <taxon>Teleostei</taxon>
        <taxon>Ostariophysi</taxon>
        <taxon>Siluriformes</taxon>
        <taxon>Ictaluridae</taxon>
        <taxon>Ameiurus</taxon>
    </lineage>
</organism>
<dbReference type="Proteomes" id="UP000593565">
    <property type="component" value="Unassembled WGS sequence"/>
</dbReference>
<feature type="non-terminal residue" evidence="2">
    <location>
        <position position="1"/>
    </location>
</feature>
<dbReference type="AlphaFoldDB" id="A0A7J6AQ30"/>
<keyword evidence="3" id="KW-1185">Reference proteome</keyword>
<reference evidence="2 3" key="1">
    <citation type="submission" date="2020-02" db="EMBL/GenBank/DDBJ databases">
        <title>A chromosome-scale genome assembly of the black bullhead catfish (Ameiurus melas).</title>
        <authorList>
            <person name="Wen M."/>
            <person name="Zham M."/>
            <person name="Cabau C."/>
            <person name="Klopp C."/>
            <person name="Donnadieu C."/>
            <person name="Roques C."/>
            <person name="Bouchez O."/>
            <person name="Lampietro C."/>
            <person name="Jouanno E."/>
            <person name="Herpin A."/>
            <person name="Louis A."/>
            <person name="Berthelot C."/>
            <person name="Parey E."/>
            <person name="Roest-Crollius H."/>
            <person name="Braasch I."/>
            <person name="Postlethwait J."/>
            <person name="Robinson-Rechavi M."/>
            <person name="Echchiki A."/>
            <person name="Begum T."/>
            <person name="Montfort J."/>
            <person name="Schartl M."/>
            <person name="Bobe J."/>
            <person name="Guiguen Y."/>
        </authorList>
    </citation>
    <scope>NUCLEOTIDE SEQUENCE [LARGE SCALE GENOMIC DNA]</scope>
    <source>
        <strain evidence="2">M_S1</strain>
        <tissue evidence="2">Blood</tissue>
    </source>
</reference>
<name>A0A7J6AQ30_AMEME</name>
<gene>
    <name evidence="2" type="ORF">AMELA_G00111790</name>
</gene>
<comment type="caution">
    <text evidence="2">The sequence shown here is derived from an EMBL/GenBank/DDBJ whole genome shotgun (WGS) entry which is preliminary data.</text>
</comment>
<feature type="region of interest" description="Disordered" evidence="1">
    <location>
        <begin position="32"/>
        <end position="60"/>
    </location>
</feature>
<sequence>RIVGVPEGPDTCSTAAVAALLKDAFGLEKEPVLDRSHRTLQPKPKSGERPRAISRRPGPGPCLTRFGVNFVILRELAMEYFIQLGFALHTTVSRRTLFQRRKQQNTLNS</sequence>
<evidence type="ECO:0000256" key="1">
    <source>
        <dbReference type="SAM" id="MobiDB-lite"/>
    </source>
</evidence>
<dbReference type="Gene3D" id="3.30.70.1820">
    <property type="entry name" value="L1 transposable element, RRM domain"/>
    <property type="match status" value="1"/>
</dbReference>
<evidence type="ECO:0000313" key="2">
    <source>
        <dbReference type="EMBL" id="KAF4084924.1"/>
    </source>
</evidence>
<proteinExistence type="predicted"/>
<accession>A0A7J6AQ30</accession>